<sequence length="192" mass="20540">MIDNGYACIPTNPDDTGITLPYHITTTVPPMQSCMPPPNTASIFIGTGVVLTTDNGFQKADPVGMCINSPPNGITYYYNGETKQDYSDDAGAVWVGQWIRTGCLMPCVCTSSACYIPDPGNPSPDPNIFLYPHCTTANQCFLALVFVSSGSIVNPMDSMDAFDAKDQTINDVNDLSYPKVESIGCNGCPVLT</sequence>
<protein>
    <submittedName>
        <fullName evidence="2">Uncharacterized protein</fullName>
    </submittedName>
</protein>
<dbReference type="Proteomes" id="UP000887579">
    <property type="component" value="Unplaced"/>
</dbReference>
<proteinExistence type="predicted"/>
<name>A0AC34FX38_9BILA</name>
<organism evidence="1 2">
    <name type="scientific">Panagrolaimus sp. ES5</name>
    <dbReference type="NCBI Taxonomy" id="591445"/>
    <lineage>
        <taxon>Eukaryota</taxon>
        <taxon>Metazoa</taxon>
        <taxon>Ecdysozoa</taxon>
        <taxon>Nematoda</taxon>
        <taxon>Chromadorea</taxon>
        <taxon>Rhabditida</taxon>
        <taxon>Tylenchina</taxon>
        <taxon>Panagrolaimomorpha</taxon>
        <taxon>Panagrolaimoidea</taxon>
        <taxon>Panagrolaimidae</taxon>
        <taxon>Panagrolaimus</taxon>
    </lineage>
</organism>
<evidence type="ECO:0000313" key="1">
    <source>
        <dbReference type="Proteomes" id="UP000887579"/>
    </source>
</evidence>
<dbReference type="WBParaSite" id="ES5_v2.g21909.t1">
    <property type="protein sequence ID" value="ES5_v2.g21909.t1"/>
    <property type="gene ID" value="ES5_v2.g21909"/>
</dbReference>
<accession>A0AC34FX38</accession>
<reference evidence="2" key="1">
    <citation type="submission" date="2022-11" db="UniProtKB">
        <authorList>
            <consortium name="WormBaseParasite"/>
        </authorList>
    </citation>
    <scope>IDENTIFICATION</scope>
</reference>
<evidence type="ECO:0000313" key="2">
    <source>
        <dbReference type="WBParaSite" id="ES5_v2.g21909.t1"/>
    </source>
</evidence>